<evidence type="ECO:0000313" key="3">
    <source>
        <dbReference type="Proteomes" id="UP000288168"/>
    </source>
</evidence>
<keyword evidence="3" id="KW-1185">Reference proteome</keyword>
<evidence type="ECO:0000313" key="2">
    <source>
        <dbReference type="EMBL" id="RSL51785.1"/>
    </source>
</evidence>
<dbReference type="Pfam" id="PF17660">
    <property type="entry name" value="BTRD1"/>
    <property type="match status" value="1"/>
</dbReference>
<gene>
    <name evidence="2" type="ORF">CEP54_011240</name>
</gene>
<dbReference type="Proteomes" id="UP000288168">
    <property type="component" value="Unassembled WGS sequence"/>
</dbReference>
<reference evidence="2 3" key="1">
    <citation type="submission" date="2017-06" db="EMBL/GenBank/DDBJ databases">
        <title>Comparative genomic analysis of Ambrosia Fusariam Clade fungi.</title>
        <authorList>
            <person name="Stajich J.E."/>
            <person name="Carrillo J."/>
            <person name="Kijimoto T."/>
            <person name="Eskalen A."/>
            <person name="O'Donnell K."/>
            <person name="Kasson M."/>
        </authorList>
    </citation>
    <scope>NUCLEOTIDE SEQUENCE [LARGE SCALE GENOMIC DNA]</scope>
    <source>
        <strain evidence="2 3">NRRL62584</strain>
    </source>
</reference>
<dbReference type="AlphaFoldDB" id="A0A428PFI3"/>
<proteinExistence type="predicted"/>
<feature type="signal peptide" evidence="1">
    <location>
        <begin position="1"/>
        <end position="21"/>
    </location>
</feature>
<feature type="chain" id="PRO_5019425788" evidence="1">
    <location>
        <begin position="22"/>
        <end position="100"/>
    </location>
</feature>
<name>A0A428PFI3_9HYPO</name>
<dbReference type="OrthoDB" id="5946976at2759"/>
<protein>
    <submittedName>
        <fullName evidence="2">Uncharacterized protein</fullName>
    </submittedName>
</protein>
<dbReference type="InterPro" id="IPR049511">
    <property type="entry name" value="PGH-like_rpt"/>
</dbReference>
<evidence type="ECO:0000256" key="1">
    <source>
        <dbReference type="SAM" id="SignalP"/>
    </source>
</evidence>
<keyword evidence="1" id="KW-0732">Signal</keyword>
<accession>A0A428PFI3</accession>
<organism evidence="2 3">
    <name type="scientific">Fusarium duplospermum</name>
    <dbReference type="NCBI Taxonomy" id="1325734"/>
    <lineage>
        <taxon>Eukaryota</taxon>
        <taxon>Fungi</taxon>
        <taxon>Dikarya</taxon>
        <taxon>Ascomycota</taxon>
        <taxon>Pezizomycotina</taxon>
        <taxon>Sordariomycetes</taxon>
        <taxon>Hypocreomycetidae</taxon>
        <taxon>Hypocreales</taxon>
        <taxon>Nectriaceae</taxon>
        <taxon>Fusarium</taxon>
        <taxon>Fusarium solani species complex</taxon>
    </lineage>
</organism>
<dbReference type="EMBL" id="NKCI01000144">
    <property type="protein sequence ID" value="RSL51785.1"/>
    <property type="molecule type" value="Genomic_DNA"/>
</dbReference>
<comment type="caution">
    <text evidence="2">The sequence shown here is derived from an EMBL/GenBank/DDBJ whole genome shotgun (WGS) entry which is preliminary data.</text>
</comment>
<sequence length="100" mass="10979">MHSLSLRRLLTSVLSLRSVSSALPSQRRSNTTSSHVETYYSVDGATHAERSKALKANGYRIVSLSSYGSPDNANYAAIWVQEEGPSFEIIHDADEATYNS</sequence>
<dbReference type="STRING" id="1325734.A0A428PFI3"/>